<protein>
    <submittedName>
        <fullName evidence="1">Uncharacterized protein</fullName>
    </submittedName>
</protein>
<name>A0A3E0VXE6_9MICO</name>
<dbReference type="Proteomes" id="UP000256709">
    <property type="component" value="Unassembled WGS sequence"/>
</dbReference>
<gene>
    <name evidence="1" type="ORF">B7R21_06315</name>
</gene>
<dbReference type="RefSeq" id="WP_116282408.1">
    <property type="nucleotide sequence ID" value="NZ_NBXA01000013.1"/>
</dbReference>
<dbReference type="EMBL" id="NBXA01000013">
    <property type="protein sequence ID" value="RFA14556.1"/>
    <property type="molecule type" value="Genomic_DNA"/>
</dbReference>
<reference evidence="1 2" key="1">
    <citation type="submission" date="2017-04" db="EMBL/GenBank/DDBJ databases">
        <title>Comparative genome analysis of Subtercola boreus.</title>
        <authorList>
            <person name="Cho Y.-J."/>
            <person name="Cho A."/>
            <person name="Kim O.-S."/>
            <person name="Lee J.-I."/>
        </authorList>
    </citation>
    <scope>NUCLEOTIDE SEQUENCE [LARGE SCALE GENOMIC DNA]</scope>
    <source>
        <strain evidence="1 2">P27444</strain>
    </source>
</reference>
<dbReference type="AlphaFoldDB" id="A0A3E0VXE6"/>
<sequence length="153" mass="16949">MSFSEDLRAAKSAAIPYLDVEVMLNGHLHTLRFRQMDGVDWTDAVDRHPARIGVAYDSEYGYNLRTLTKYVAPKCGTLVVDGKERKLRVDVADPAKPNAKLVDEWADLFKALTGHFVGKIGDTIYNLNEYRSHVAVAKAVEQVKKALAASGKS</sequence>
<evidence type="ECO:0000313" key="1">
    <source>
        <dbReference type="EMBL" id="RFA14556.1"/>
    </source>
</evidence>
<proteinExistence type="predicted"/>
<evidence type="ECO:0000313" key="2">
    <source>
        <dbReference type="Proteomes" id="UP000256709"/>
    </source>
</evidence>
<organism evidence="1 2">
    <name type="scientific">Subtercola boreus</name>
    <dbReference type="NCBI Taxonomy" id="120213"/>
    <lineage>
        <taxon>Bacteria</taxon>
        <taxon>Bacillati</taxon>
        <taxon>Actinomycetota</taxon>
        <taxon>Actinomycetes</taxon>
        <taxon>Micrococcales</taxon>
        <taxon>Microbacteriaceae</taxon>
        <taxon>Subtercola</taxon>
    </lineage>
</organism>
<comment type="caution">
    <text evidence="1">The sequence shown here is derived from an EMBL/GenBank/DDBJ whole genome shotgun (WGS) entry which is preliminary data.</text>
</comment>
<dbReference type="OrthoDB" id="5121507at2"/>
<accession>A0A3E0VXE6</accession>